<sequence>MVLRDVSWIGRHVEWRPDYQTYQIIDFYGAHVCEIGPVEDVVLDKAKAGIMWDKDGVLRYGNPFLRLELGAAISLFEVQEAMHALAAGKSLGPDGLPSQFYKAYVTHLAPRLLTLYEEDLPVAHLR</sequence>
<reference evidence="1" key="1">
    <citation type="journal article" date="2022" name="bioRxiv">
        <title>Sequencing and chromosome-scale assembly of the giantPleurodeles waltlgenome.</title>
        <authorList>
            <person name="Brown T."/>
            <person name="Elewa A."/>
            <person name="Iarovenko S."/>
            <person name="Subramanian E."/>
            <person name="Araus A.J."/>
            <person name="Petzold A."/>
            <person name="Susuki M."/>
            <person name="Suzuki K.-i.T."/>
            <person name="Hayashi T."/>
            <person name="Toyoda A."/>
            <person name="Oliveira C."/>
            <person name="Osipova E."/>
            <person name="Leigh N.D."/>
            <person name="Simon A."/>
            <person name="Yun M.H."/>
        </authorList>
    </citation>
    <scope>NUCLEOTIDE SEQUENCE</scope>
    <source>
        <strain evidence="1">20211129_DDA</strain>
        <tissue evidence="1">Liver</tissue>
    </source>
</reference>
<dbReference type="EMBL" id="JANPWB010000005">
    <property type="protein sequence ID" value="KAJ1188644.1"/>
    <property type="molecule type" value="Genomic_DNA"/>
</dbReference>
<evidence type="ECO:0000313" key="2">
    <source>
        <dbReference type="Proteomes" id="UP001066276"/>
    </source>
</evidence>
<comment type="caution">
    <text evidence="1">The sequence shown here is derived from an EMBL/GenBank/DDBJ whole genome shotgun (WGS) entry which is preliminary data.</text>
</comment>
<accession>A0AAV7UI13</accession>
<keyword evidence="2" id="KW-1185">Reference proteome</keyword>
<gene>
    <name evidence="1" type="ORF">NDU88_005403</name>
</gene>
<protein>
    <submittedName>
        <fullName evidence="1">Uncharacterized protein</fullName>
    </submittedName>
</protein>
<dbReference type="AlphaFoldDB" id="A0AAV7UI13"/>
<proteinExistence type="predicted"/>
<evidence type="ECO:0000313" key="1">
    <source>
        <dbReference type="EMBL" id="KAJ1188644.1"/>
    </source>
</evidence>
<name>A0AAV7UI13_PLEWA</name>
<dbReference type="Proteomes" id="UP001066276">
    <property type="component" value="Chromosome 3_1"/>
</dbReference>
<organism evidence="1 2">
    <name type="scientific">Pleurodeles waltl</name>
    <name type="common">Iberian ribbed newt</name>
    <dbReference type="NCBI Taxonomy" id="8319"/>
    <lineage>
        <taxon>Eukaryota</taxon>
        <taxon>Metazoa</taxon>
        <taxon>Chordata</taxon>
        <taxon>Craniata</taxon>
        <taxon>Vertebrata</taxon>
        <taxon>Euteleostomi</taxon>
        <taxon>Amphibia</taxon>
        <taxon>Batrachia</taxon>
        <taxon>Caudata</taxon>
        <taxon>Salamandroidea</taxon>
        <taxon>Salamandridae</taxon>
        <taxon>Pleurodelinae</taxon>
        <taxon>Pleurodeles</taxon>
    </lineage>
</organism>